<protein>
    <submittedName>
        <fullName evidence="1">Uncharacterized protein</fullName>
    </submittedName>
</protein>
<dbReference type="AlphaFoldDB" id="A0A7T8HED9"/>
<sequence>MCIFCLYNPSAFCIDDALDQERKEEQALATRALSNFLDCFIMELMGRPWCCEPVGWCVAQGSPEKIGAIILGLLRQQLANREFVAVATLILIHTVQQSYVRNFQLLDDIPDGPDGVVLED</sequence>
<organism evidence="1 2">
    <name type="scientific">Caligus rogercresseyi</name>
    <name type="common">Sea louse</name>
    <dbReference type="NCBI Taxonomy" id="217165"/>
    <lineage>
        <taxon>Eukaryota</taxon>
        <taxon>Metazoa</taxon>
        <taxon>Ecdysozoa</taxon>
        <taxon>Arthropoda</taxon>
        <taxon>Crustacea</taxon>
        <taxon>Multicrustacea</taxon>
        <taxon>Hexanauplia</taxon>
        <taxon>Copepoda</taxon>
        <taxon>Siphonostomatoida</taxon>
        <taxon>Caligidae</taxon>
        <taxon>Caligus</taxon>
    </lineage>
</organism>
<evidence type="ECO:0000313" key="1">
    <source>
        <dbReference type="EMBL" id="QQP48558.1"/>
    </source>
</evidence>
<feature type="non-terminal residue" evidence="1">
    <location>
        <position position="1"/>
    </location>
</feature>
<gene>
    <name evidence="1" type="ORF">FKW44_008916</name>
</gene>
<reference evidence="2" key="1">
    <citation type="submission" date="2021-01" db="EMBL/GenBank/DDBJ databases">
        <title>Caligus Genome Assembly.</title>
        <authorList>
            <person name="Gallardo-Escarate C."/>
        </authorList>
    </citation>
    <scope>NUCLEOTIDE SEQUENCE [LARGE SCALE GENOMIC DNA]</scope>
</reference>
<evidence type="ECO:0000313" key="2">
    <source>
        <dbReference type="Proteomes" id="UP000595437"/>
    </source>
</evidence>
<dbReference type="Proteomes" id="UP000595437">
    <property type="component" value="Chromosome 6"/>
</dbReference>
<dbReference type="EMBL" id="CP045895">
    <property type="protein sequence ID" value="QQP48558.1"/>
    <property type="molecule type" value="Genomic_DNA"/>
</dbReference>
<keyword evidence="2" id="KW-1185">Reference proteome</keyword>
<name>A0A7T8HED9_CALRO</name>
<proteinExistence type="predicted"/>
<accession>A0A7T8HED9</accession>